<dbReference type="Pfam" id="PF00501">
    <property type="entry name" value="AMP-binding"/>
    <property type="match status" value="1"/>
</dbReference>
<comment type="caution">
    <text evidence="3">The sequence shown here is derived from an EMBL/GenBank/DDBJ whole genome shotgun (WGS) entry which is preliminary data.</text>
</comment>
<dbReference type="InterPro" id="IPR045851">
    <property type="entry name" value="AMP-bd_C_sf"/>
</dbReference>
<dbReference type="SUPFAM" id="SSF56801">
    <property type="entry name" value="Acetyl-CoA synthetase-like"/>
    <property type="match status" value="1"/>
</dbReference>
<gene>
    <name evidence="3" type="ORF">ACFQZP_02535</name>
</gene>
<dbReference type="InterPro" id="IPR042099">
    <property type="entry name" value="ANL_N_sf"/>
</dbReference>
<accession>A0ABW2V979</accession>
<organism evidence="3 4">
    <name type="scientific">Streptomyces lutosisoli</name>
    <dbReference type="NCBI Taxonomy" id="2665721"/>
    <lineage>
        <taxon>Bacteria</taxon>
        <taxon>Bacillati</taxon>
        <taxon>Actinomycetota</taxon>
        <taxon>Actinomycetes</taxon>
        <taxon>Kitasatosporales</taxon>
        <taxon>Streptomycetaceae</taxon>
        <taxon>Streptomyces</taxon>
    </lineage>
</organism>
<feature type="domain" description="AMP-binding enzyme C-terminal" evidence="2">
    <location>
        <begin position="402"/>
        <end position="473"/>
    </location>
</feature>
<dbReference type="Pfam" id="PF13193">
    <property type="entry name" value="AMP-binding_C"/>
    <property type="match status" value="1"/>
</dbReference>
<keyword evidence="4" id="KW-1185">Reference proteome</keyword>
<dbReference type="Gene3D" id="3.30.300.30">
    <property type="match status" value="1"/>
</dbReference>
<reference evidence="4" key="1">
    <citation type="journal article" date="2019" name="Int. J. Syst. Evol. Microbiol.">
        <title>The Global Catalogue of Microorganisms (GCM) 10K type strain sequencing project: providing services to taxonomists for standard genome sequencing and annotation.</title>
        <authorList>
            <consortium name="The Broad Institute Genomics Platform"/>
            <consortium name="The Broad Institute Genome Sequencing Center for Infectious Disease"/>
            <person name="Wu L."/>
            <person name="Ma J."/>
        </authorList>
    </citation>
    <scope>NUCLEOTIDE SEQUENCE [LARGE SCALE GENOMIC DNA]</scope>
    <source>
        <strain evidence="4">CGMCC 4.7198</strain>
    </source>
</reference>
<dbReference type="CDD" id="cd04433">
    <property type="entry name" value="AFD_class_I"/>
    <property type="match status" value="1"/>
</dbReference>
<dbReference type="InterPro" id="IPR025110">
    <property type="entry name" value="AMP-bd_C"/>
</dbReference>
<dbReference type="RefSeq" id="WP_381252561.1">
    <property type="nucleotide sequence ID" value="NZ_JBHTBI010000008.1"/>
</dbReference>
<evidence type="ECO:0000313" key="4">
    <source>
        <dbReference type="Proteomes" id="UP001596957"/>
    </source>
</evidence>
<dbReference type="Proteomes" id="UP001596957">
    <property type="component" value="Unassembled WGS sequence"/>
</dbReference>
<dbReference type="PANTHER" id="PTHR43201:SF32">
    <property type="entry name" value="2-SUCCINYLBENZOATE--COA LIGASE, CHLOROPLASTIC_PEROXISOMAL"/>
    <property type="match status" value="1"/>
</dbReference>
<dbReference type="PANTHER" id="PTHR43201">
    <property type="entry name" value="ACYL-COA SYNTHETASE"/>
    <property type="match status" value="1"/>
</dbReference>
<dbReference type="EMBL" id="JBHTEC010000001">
    <property type="protein sequence ID" value="MFD0280562.1"/>
    <property type="molecule type" value="Genomic_DNA"/>
</dbReference>
<evidence type="ECO:0000313" key="3">
    <source>
        <dbReference type="EMBL" id="MFD0280562.1"/>
    </source>
</evidence>
<proteinExistence type="predicted"/>
<evidence type="ECO:0000259" key="1">
    <source>
        <dbReference type="Pfam" id="PF00501"/>
    </source>
</evidence>
<protein>
    <submittedName>
        <fullName evidence="3">Class I adenylate-forming enzyme family protein</fullName>
    </submittedName>
</protein>
<evidence type="ECO:0000259" key="2">
    <source>
        <dbReference type="Pfam" id="PF13193"/>
    </source>
</evidence>
<dbReference type="Gene3D" id="3.40.50.12780">
    <property type="entry name" value="N-terminal domain of ligase-like"/>
    <property type="match status" value="1"/>
</dbReference>
<feature type="domain" description="AMP-dependent synthetase/ligase" evidence="1">
    <location>
        <begin position="5"/>
        <end position="355"/>
    </location>
</feature>
<sequence>MAASVGDRGDRPVVTAGGRSLTAPELLHRARAAAHRFRQHQVVLYLGANHLAYPVALFGAALAGVPFVPVNYRLGAHQLTALLARHPGALVLRPGDLDALVGDLENLEDLEDLDNLDVHREEPDTDVLDAPQDQDSVAVLLYTSGTTAEPKAAVLRHRHLLAYVLNTQEFASAEADDAALVAVPPYHVAGLMNLLTNLYSGRRVVYLEAFGAGEWLEAVRRERITHALVVPTMLSRIVAEVRGDDAGAPALRSLAYGGARTPRRVVERALRIFPQTGFVNAYGLTETASSIAVLGPDDHWQASVSDDPATRDRLGSVGRALPGVEIQIRTEDGRPVGEGETGLVFVRGEQISGEYGGRSALDGDGWFATRDRGRLDADGYLFIEGRADDTIIRGGENVAPAEIEDVLLAHPGIVEAAVVGLPDPEWGQRIVAILVGEGDPAEIRQWVKDRLRSSKTPDAIVFRAELPKTETGKLLRRILLAELETTHA</sequence>
<name>A0ABW2V979_9ACTN</name>
<dbReference type="InterPro" id="IPR000873">
    <property type="entry name" value="AMP-dep_synth/lig_dom"/>
</dbReference>